<dbReference type="AlphaFoldDB" id="A0A080M1T5"/>
<evidence type="ECO:0000313" key="3">
    <source>
        <dbReference type="Proteomes" id="UP000020077"/>
    </source>
</evidence>
<sequence>MPSRHIHADGAGDPERKRKEQAQPAIDRLYQEHADARRGVAVIPVRETEACAIVDGDALRSVFGTTLSDEALGLPSSEGIAEGLPIRKHC</sequence>
<comment type="caution">
    <text evidence="2">The sequence shown here is derived from an EMBL/GenBank/DDBJ whole genome shotgun (WGS) entry which is preliminary data.</text>
</comment>
<feature type="compositionally biased region" description="Basic and acidic residues" evidence="1">
    <location>
        <begin position="1"/>
        <end position="21"/>
    </location>
</feature>
<accession>A0A080M1T5</accession>
<protein>
    <submittedName>
        <fullName evidence="2">Uncharacterized protein</fullName>
    </submittedName>
</protein>
<evidence type="ECO:0000313" key="2">
    <source>
        <dbReference type="EMBL" id="KFB71104.1"/>
    </source>
</evidence>
<reference evidence="2 3" key="1">
    <citation type="submission" date="2014-02" db="EMBL/GenBank/DDBJ databases">
        <title>Expanding our view of genomic diversity in Candidatus Accumulibacter clades.</title>
        <authorList>
            <person name="Skennerton C.T."/>
            <person name="Barr J.J."/>
            <person name="Slater F.R."/>
            <person name="Bond P.L."/>
            <person name="Tyson G.W."/>
        </authorList>
    </citation>
    <scope>NUCLEOTIDE SEQUENCE [LARGE SCALE GENOMIC DNA]</scope>
    <source>
        <strain evidence="3">BA-91</strain>
    </source>
</reference>
<dbReference type="EMBL" id="JDVG02000596">
    <property type="protein sequence ID" value="KFB71104.1"/>
    <property type="molecule type" value="Genomic_DNA"/>
</dbReference>
<feature type="region of interest" description="Disordered" evidence="1">
    <location>
        <begin position="1"/>
        <end position="23"/>
    </location>
</feature>
<organism evidence="2 3">
    <name type="scientific">Candidatus Accumulibacter phosphatis</name>
    <dbReference type="NCBI Taxonomy" id="327160"/>
    <lineage>
        <taxon>Bacteria</taxon>
        <taxon>Pseudomonadati</taxon>
        <taxon>Pseudomonadota</taxon>
        <taxon>Betaproteobacteria</taxon>
        <taxon>Candidatus Accumulibacter</taxon>
    </lineage>
</organism>
<name>A0A080M1T5_9PROT</name>
<evidence type="ECO:0000256" key="1">
    <source>
        <dbReference type="SAM" id="MobiDB-lite"/>
    </source>
</evidence>
<gene>
    <name evidence="2" type="ORF">AW09_003785</name>
</gene>
<proteinExistence type="predicted"/>
<dbReference type="Proteomes" id="UP000020077">
    <property type="component" value="Unassembled WGS sequence"/>
</dbReference>